<evidence type="ECO:0000313" key="3">
    <source>
        <dbReference type="Proteomes" id="UP001299068"/>
    </source>
</evidence>
<keyword evidence="1" id="KW-0812">Transmembrane</keyword>
<proteinExistence type="predicted"/>
<evidence type="ECO:0000313" key="2">
    <source>
        <dbReference type="EMBL" id="MBY0755149.1"/>
    </source>
</evidence>
<name>A0ABS7KWQ0_CLOSR</name>
<gene>
    <name evidence="2" type="ORF">K5V21_06745</name>
</gene>
<keyword evidence="1" id="KW-1133">Transmembrane helix</keyword>
<feature type="transmembrane region" description="Helical" evidence="1">
    <location>
        <begin position="7"/>
        <end position="29"/>
    </location>
</feature>
<dbReference type="Proteomes" id="UP001299068">
    <property type="component" value="Unassembled WGS sequence"/>
</dbReference>
<dbReference type="EMBL" id="JAIKTU010000005">
    <property type="protein sequence ID" value="MBY0755149.1"/>
    <property type="molecule type" value="Genomic_DNA"/>
</dbReference>
<keyword evidence="3" id="KW-1185">Reference proteome</keyword>
<comment type="caution">
    <text evidence="2">The sequence shown here is derived from an EMBL/GenBank/DDBJ whole genome shotgun (WGS) entry which is preliminary data.</text>
</comment>
<accession>A0ABS7KWQ0</accession>
<evidence type="ECO:0008006" key="4">
    <source>
        <dbReference type="Google" id="ProtNLM"/>
    </source>
</evidence>
<sequence>MGKYKKLLILFFLCILFIICIVFGFNIIIKETKKNKISQISEFINISDENKKSDLQEIAEFTYEEVEELDNIQFLESTVDNKSNLKISITYKDKALKFDRVFSFKQIINEVLKDDYSDIVIVMSQELPSKSEMRFVYNHGKWQ</sequence>
<protein>
    <recommendedName>
        <fullName evidence="4">Lipoprotein</fullName>
    </recommendedName>
</protein>
<dbReference type="RefSeq" id="WP_204594619.1">
    <property type="nucleotide sequence ID" value="NZ_JAFBDA010000007.1"/>
</dbReference>
<evidence type="ECO:0000256" key="1">
    <source>
        <dbReference type="SAM" id="Phobius"/>
    </source>
</evidence>
<organism evidence="2 3">
    <name type="scientific">Clostridium sardiniense</name>
    <name type="common">Clostridium absonum</name>
    <dbReference type="NCBI Taxonomy" id="29369"/>
    <lineage>
        <taxon>Bacteria</taxon>
        <taxon>Bacillati</taxon>
        <taxon>Bacillota</taxon>
        <taxon>Clostridia</taxon>
        <taxon>Eubacteriales</taxon>
        <taxon>Clostridiaceae</taxon>
        <taxon>Clostridium</taxon>
    </lineage>
</organism>
<reference evidence="2 3" key="1">
    <citation type="journal article" date="2021" name="Cell Host Microbe">
        <title>in vivo commensal control of Clostridioides difficile virulence.</title>
        <authorList>
            <person name="Girinathan B.P."/>
            <person name="Dibenedetto N."/>
            <person name="Worley J.N."/>
            <person name="Peltier J."/>
            <person name="Arrieta-Ortiz M.L."/>
            <person name="Rupa Christinal Immanuel S."/>
            <person name="Lavin R."/>
            <person name="Delaney M.L."/>
            <person name="Cummins C."/>
            <person name="Hoffmann M."/>
            <person name="Luo Y."/>
            <person name="Gonzalez-Escalona N."/>
            <person name="Allard M."/>
            <person name="Onderdonk A.B."/>
            <person name="Gerber G.K."/>
            <person name="Sonenshein A.L."/>
            <person name="Baliga N."/>
            <person name="Dupuy B."/>
            <person name="Bry L."/>
        </authorList>
    </citation>
    <scope>NUCLEOTIDE SEQUENCE [LARGE SCALE GENOMIC DNA]</scope>
    <source>
        <strain evidence="2 3">DSM 599</strain>
    </source>
</reference>
<keyword evidence="1" id="KW-0472">Membrane</keyword>